<dbReference type="AlphaFoldDB" id="A0A0B6YJX7"/>
<name>A0A0B6YJX7_9EUPU</name>
<organism evidence="2">
    <name type="scientific">Arion vulgaris</name>
    <dbReference type="NCBI Taxonomy" id="1028688"/>
    <lineage>
        <taxon>Eukaryota</taxon>
        <taxon>Metazoa</taxon>
        <taxon>Spiralia</taxon>
        <taxon>Lophotrochozoa</taxon>
        <taxon>Mollusca</taxon>
        <taxon>Gastropoda</taxon>
        <taxon>Heterobranchia</taxon>
        <taxon>Euthyneura</taxon>
        <taxon>Panpulmonata</taxon>
        <taxon>Eupulmonata</taxon>
        <taxon>Stylommatophora</taxon>
        <taxon>Helicina</taxon>
        <taxon>Arionoidea</taxon>
        <taxon>Arionidae</taxon>
        <taxon>Arion</taxon>
    </lineage>
</organism>
<feature type="transmembrane region" description="Helical" evidence="1">
    <location>
        <begin position="49"/>
        <end position="70"/>
    </location>
</feature>
<feature type="non-terminal residue" evidence="2">
    <location>
        <position position="74"/>
    </location>
</feature>
<sequence length="74" mass="8320">AVTWHTNMPKCEISTKIIPAASAWSLIIVCTGLYYVFVSKYLTEDYSYAFPIVQGVITIFMMLNLCLSTFMDPG</sequence>
<protein>
    <recommendedName>
        <fullName evidence="3">Very-long-chain 3-oxoacyl-CoA synthase</fullName>
    </recommendedName>
</protein>
<feature type="non-terminal residue" evidence="2">
    <location>
        <position position="1"/>
    </location>
</feature>
<evidence type="ECO:0000313" key="2">
    <source>
        <dbReference type="EMBL" id="CEK56487.1"/>
    </source>
</evidence>
<accession>A0A0B6YJX7</accession>
<feature type="transmembrane region" description="Helical" evidence="1">
    <location>
        <begin position="17"/>
        <end position="37"/>
    </location>
</feature>
<keyword evidence="1" id="KW-0812">Transmembrane</keyword>
<dbReference type="EMBL" id="HACG01009622">
    <property type="protein sequence ID" value="CEK56487.1"/>
    <property type="molecule type" value="Transcribed_RNA"/>
</dbReference>
<keyword evidence="1" id="KW-0472">Membrane</keyword>
<reference evidence="2" key="1">
    <citation type="submission" date="2014-12" db="EMBL/GenBank/DDBJ databases">
        <title>Insight into the proteome of Arion vulgaris.</title>
        <authorList>
            <person name="Aradska J."/>
            <person name="Bulat T."/>
            <person name="Smidak R."/>
            <person name="Sarate P."/>
            <person name="Gangsoo J."/>
            <person name="Sialana F."/>
            <person name="Bilban M."/>
            <person name="Lubec G."/>
        </authorList>
    </citation>
    <scope>NUCLEOTIDE SEQUENCE</scope>
    <source>
        <tissue evidence="2">Skin</tissue>
    </source>
</reference>
<evidence type="ECO:0000256" key="1">
    <source>
        <dbReference type="SAM" id="Phobius"/>
    </source>
</evidence>
<keyword evidence="1" id="KW-1133">Transmembrane helix</keyword>
<evidence type="ECO:0008006" key="3">
    <source>
        <dbReference type="Google" id="ProtNLM"/>
    </source>
</evidence>
<gene>
    <name evidence="2" type="primary">ORF27761</name>
</gene>
<proteinExistence type="predicted"/>